<evidence type="ECO:0000313" key="5">
    <source>
        <dbReference type="Ensembl" id="ENSGAGP00000007012.1"/>
    </source>
</evidence>
<dbReference type="Ensembl" id="ENSGAGT00000008122.1">
    <property type="protein sequence ID" value="ENSGAGP00000007012.1"/>
    <property type="gene ID" value="ENSGAGG00000005646.1"/>
</dbReference>
<protein>
    <recommendedName>
        <fullName evidence="4">Leucine-rich repeat-containing protein 14B</fullName>
    </recommendedName>
</protein>
<keyword evidence="3" id="KW-0677">Repeat</keyword>
<evidence type="ECO:0000256" key="4">
    <source>
        <dbReference type="ARBA" id="ARBA00067566"/>
    </source>
</evidence>
<evidence type="ECO:0000313" key="6">
    <source>
        <dbReference type="Proteomes" id="UP000291020"/>
    </source>
</evidence>
<keyword evidence="2" id="KW-0433">Leucine-rich repeat</keyword>
<evidence type="ECO:0000256" key="1">
    <source>
        <dbReference type="ARBA" id="ARBA00009552"/>
    </source>
</evidence>
<organism evidence="5 6">
    <name type="scientific">Gopherus agassizii</name>
    <name type="common">Agassiz's desert tortoise</name>
    <dbReference type="NCBI Taxonomy" id="38772"/>
    <lineage>
        <taxon>Eukaryota</taxon>
        <taxon>Metazoa</taxon>
        <taxon>Chordata</taxon>
        <taxon>Craniata</taxon>
        <taxon>Vertebrata</taxon>
        <taxon>Euteleostomi</taxon>
        <taxon>Archelosauria</taxon>
        <taxon>Testudinata</taxon>
        <taxon>Testudines</taxon>
        <taxon>Cryptodira</taxon>
        <taxon>Durocryptodira</taxon>
        <taxon>Testudinoidea</taxon>
        <taxon>Testudinidae</taxon>
        <taxon>Gopherus</taxon>
    </lineage>
</organism>
<dbReference type="PANTHER" id="PTHR14224">
    <property type="entry name" value="SIMILAR TO PREFERENTIALLY EXPRESSED ANTIGEN IN MELANOMA-LIKE 3"/>
    <property type="match status" value="1"/>
</dbReference>
<reference evidence="5" key="3">
    <citation type="submission" date="2025-09" db="UniProtKB">
        <authorList>
            <consortium name="Ensembl"/>
        </authorList>
    </citation>
    <scope>IDENTIFICATION</scope>
</reference>
<dbReference type="InterPro" id="IPR032675">
    <property type="entry name" value="LRR_dom_sf"/>
</dbReference>
<dbReference type="PANTHER" id="PTHR14224:SF27">
    <property type="entry name" value="LEUCINE-RICH REPEAT-CONTAINING PROTEIN 14B"/>
    <property type="match status" value="1"/>
</dbReference>
<accession>A0A452GXX2</accession>
<evidence type="ECO:0000256" key="2">
    <source>
        <dbReference type="ARBA" id="ARBA00022614"/>
    </source>
</evidence>
<sequence>MKSLRFISAQALVSNVQLARKSLSSVAHNLFPLLFKASYLLEQGEVIHDLVENWPLADFNIGKLLGTTVDYQEDISSRACCVCLESCLAGLRDYVLNCSLPYSKRLKVVDLTGIKDVEVQLCKCKKTLGRWARTELLSKLCFELLVEMQRLQFNPCIFDIAIDILIDLFVTERSYELVVQALLMRCHCPLKIRCVAFRADSLTLRKLFYIIKLTDPSSLRKLEVVHNIRLEMEHLEVLFNNIHFPLLTSLTLPARAFNVQRFAAEDEPILATIGEKMSQMTQLTELSLAFSTLTGKIRKLLSPLKTPLKLLDVSNCALNHADMAYLANSLHSNHLEVLDLSGHNVADLYPSTFFKLLSHCSHTLKSLILEECNIQDIHVNMLILGLIPCRKLQEFKFLGNPLSSRALKCLFNVFSDLPKLKYIEFPVPRDCYPNNVSYPIDDADLSKFDHQKYESVSEELNNILLHANREDIKASTPLFGGYDAAIQETGNELGAYLLKSFKDTLENFNKALQEMN</sequence>
<evidence type="ECO:0000256" key="3">
    <source>
        <dbReference type="ARBA" id="ARBA00022737"/>
    </source>
</evidence>
<dbReference type="InterPro" id="IPR050694">
    <property type="entry name" value="LRRC14/PRAME"/>
</dbReference>
<dbReference type="Proteomes" id="UP000291020">
    <property type="component" value="Unassembled WGS sequence"/>
</dbReference>
<keyword evidence="6" id="KW-1185">Reference proteome</keyword>
<name>A0A452GXX2_9SAUR</name>
<dbReference type="AlphaFoldDB" id="A0A452GXX2"/>
<dbReference type="GO" id="GO:0005737">
    <property type="term" value="C:cytoplasm"/>
    <property type="evidence" value="ECO:0007669"/>
    <property type="project" value="TreeGrafter"/>
</dbReference>
<reference evidence="6" key="1">
    <citation type="journal article" date="2017" name="PLoS ONE">
        <title>The Agassiz's desert tortoise genome provides a resource for the conservation of a threatened species.</title>
        <authorList>
            <person name="Tollis M."/>
            <person name="DeNardo D.F."/>
            <person name="Cornelius J.A."/>
            <person name="Dolby G.A."/>
            <person name="Edwards T."/>
            <person name="Henen B.T."/>
            <person name="Karl A.E."/>
            <person name="Murphy R.W."/>
            <person name="Kusumi K."/>
        </authorList>
    </citation>
    <scope>NUCLEOTIDE SEQUENCE [LARGE SCALE GENOMIC DNA]</scope>
</reference>
<comment type="similarity">
    <text evidence="1">Belongs to the PRAME family. LRRC14 subfamily.</text>
</comment>
<dbReference type="SUPFAM" id="SSF52047">
    <property type="entry name" value="RNI-like"/>
    <property type="match status" value="1"/>
</dbReference>
<proteinExistence type="inferred from homology"/>
<reference evidence="5" key="2">
    <citation type="submission" date="2025-08" db="UniProtKB">
        <authorList>
            <consortium name="Ensembl"/>
        </authorList>
    </citation>
    <scope>IDENTIFICATION</scope>
</reference>
<dbReference type="FunFam" id="3.80.10.10:FF:000313">
    <property type="entry name" value="Leucine rich repeat containing 14B"/>
    <property type="match status" value="1"/>
</dbReference>
<dbReference type="STRING" id="38772.ENSGAGP00000007012"/>
<dbReference type="Gene3D" id="3.80.10.10">
    <property type="entry name" value="Ribonuclease Inhibitor"/>
    <property type="match status" value="1"/>
</dbReference>